<dbReference type="Proteomes" id="UP000054560">
    <property type="component" value="Unassembled WGS sequence"/>
</dbReference>
<reference evidence="2 3" key="1">
    <citation type="submission" date="2011-02" db="EMBL/GenBank/DDBJ databases">
        <title>The Genome Sequence of Sphaeroforma arctica JP610.</title>
        <authorList>
            <consortium name="The Broad Institute Genome Sequencing Platform"/>
            <person name="Russ C."/>
            <person name="Cuomo C."/>
            <person name="Young S.K."/>
            <person name="Zeng Q."/>
            <person name="Gargeya S."/>
            <person name="Alvarado L."/>
            <person name="Berlin A."/>
            <person name="Chapman S.B."/>
            <person name="Chen Z."/>
            <person name="Freedman E."/>
            <person name="Gellesch M."/>
            <person name="Goldberg J."/>
            <person name="Griggs A."/>
            <person name="Gujja S."/>
            <person name="Heilman E."/>
            <person name="Heiman D."/>
            <person name="Howarth C."/>
            <person name="Mehta T."/>
            <person name="Neiman D."/>
            <person name="Pearson M."/>
            <person name="Roberts A."/>
            <person name="Saif S."/>
            <person name="Shea T."/>
            <person name="Shenoy N."/>
            <person name="Sisk P."/>
            <person name="Stolte C."/>
            <person name="Sykes S."/>
            <person name="White J."/>
            <person name="Yandava C."/>
            <person name="Burger G."/>
            <person name="Gray M.W."/>
            <person name="Holland P.W.H."/>
            <person name="King N."/>
            <person name="Lang F.B.F."/>
            <person name="Roger A.J."/>
            <person name="Ruiz-Trillo I."/>
            <person name="Haas B."/>
            <person name="Nusbaum C."/>
            <person name="Birren B."/>
        </authorList>
    </citation>
    <scope>NUCLEOTIDE SEQUENCE [LARGE SCALE GENOMIC DNA]</scope>
    <source>
        <strain evidence="2 3">JP610</strain>
    </source>
</reference>
<dbReference type="AlphaFoldDB" id="A0A0L0FKX6"/>
<evidence type="ECO:0000256" key="1">
    <source>
        <dbReference type="SAM" id="MobiDB-lite"/>
    </source>
</evidence>
<organism evidence="2 3">
    <name type="scientific">Sphaeroforma arctica JP610</name>
    <dbReference type="NCBI Taxonomy" id="667725"/>
    <lineage>
        <taxon>Eukaryota</taxon>
        <taxon>Ichthyosporea</taxon>
        <taxon>Ichthyophonida</taxon>
        <taxon>Sphaeroforma</taxon>
    </lineage>
</organism>
<gene>
    <name evidence="2" type="ORF">SARC_10099</name>
</gene>
<dbReference type="RefSeq" id="XP_014151341.1">
    <property type="nucleotide sequence ID" value="XM_014295866.1"/>
</dbReference>
<dbReference type="EMBL" id="KQ242732">
    <property type="protein sequence ID" value="KNC77439.1"/>
    <property type="molecule type" value="Genomic_DNA"/>
</dbReference>
<dbReference type="GeneID" id="25910603"/>
<feature type="region of interest" description="Disordered" evidence="1">
    <location>
        <begin position="214"/>
        <end position="245"/>
    </location>
</feature>
<evidence type="ECO:0000313" key="3">
    <source>
        <dbReference type="Proteomes" id="UP000054560"/>
    </source>
</evidence>
<accession>A0A0L0FKX6</accession>
<evidence type="ECO:0000313" key="2">
    <source>
        <dbReference type="EMBL" id="KNC77439.1"/>
    </source>
</evidence>
<protein>
    <submittedName>
        <fullName evidence="2">Uncharacterized protein</fullName>
    </submittedName>
</protein>
<proteinExistence type="predicted"/>
<name>A0A0L0FKX6_9EUKA</name>
<sequence length="388" mass="43586">MTMPNGFKSLVRALSYGKVSRSERENDANITIPLNDEEGSNKLKQRKRYAIRKTTSSGILPLGTPVINSSSGSKAGRYHIVSELPVVATGTQNKSETETGVIPNDGEYVADINKWAMHSSKRANEDLEQSVFQGSVPATTSILRRKSFDVVDHKDDTFTGPVWTTFKVPLSSPAPMASPISERVRSEETKSLHIVKPGTDLRGPDQKLFISKHADSRQQHYVSSHAKEQERSRSPSGLMRQTSMDRPVDKYMQTIEMSSSYINSSLSWHGIPNDRLKYNFYTPPVNNPGKYTHTSAQQPIRKQSQILLSQTALVHSKSPAARVRSLPQANHPHKSERAKYQRLPQVSEPYGVEFEGAPQPAERAVYYDRVYESRPPDAKQYRRRAYTA</sequence>
<keyword evidence="3" id="KW-1185">Reference proteome</keyword>